<keyword evidence="2" id="KW-0378">Hydrolase</keyword>
<gene>
    <name evidence="2" type="ORF">BGW36DRAFT_86229</name>
</gene>
<comment type="caution">
    <text evidence="2">The sequence shown here is derived from an EMBL/GenBank/DDBJ whole genome shotgun (WGS) entry which is preliminary data.</text>
</comment>
<name>A0AAD4L4F4_9EURO</name>
<evidence type="ECO:0000259" key="1">
    <source>
        <dbReference type="Pfam" id="PF12697"/>
    </source>
</evidence>
<dbReference type="InterPro" id="IPR000073">
    <property type="entry name" value="AB_hydrolase_1"/>
</dbReference>
<reference evidence="2" key="1">
    <citation type="submission" date="2021-12" db="EMBL/GenBank/DDBJ databases">
        <title>Convergent genome expansion in fungi linked to evolution of root-endophyte symbiosis.</title>
        <authorList>
            <consortium name="DOE Joint Genome Institute"/>
            <person name="Ke Y.-H."/>
            <person name="Bonito G."/>
            <person name="Liao H.-L."/>
            <person name="Looney B."/>
            <person name="Rojas-Flechas A."/>
            <person name="Nash J."/>
            <person name="Hameed K."/>
            <person name="Schadt C."/>
            <person name="Martin F."/>
            <person name="Crous P.W."/>
            <person name="Miettinen O."/>
            <person name="Magnuson J.K."/>
            <person name="Labbe J."/>
            <person name="Jacobson D."/>
            <person name="Doktycz M.J."/>
            <person name="Veneault-Fourrey C."/>
            <person name="Kuo A."/>
            <person name="Mondo S."/>
            <person name="Calhoun S."/>
            <person name="Riley R."/>
            <person name="Ohm R."/>
            <person name="LaButti K."/>
            <person name="Andreopoulos B."/>
            <person name="Pangilinan J."/>
            <person name="Nolan M."/>
            <person name="Tritt A."/>
            <person name="Clum A."/>
            <person name="Lipzen A."/>
            <person name="Daum C."/>
            <person name="Barry K."/>
            <person name="Grigoriev I.V."/>
            <person name="Vilgalys R."/>
        </authorList>
    </citation>
    <scope>NUCLEOTIDE SEQUENCE</scope>
    <source>
        <strain evidence="2">PMI_201</strain>
    </source>
</reference>
<dbReference type="Gene3D" id="3.40.50.1820">
    <property type="entry name" value="alpha/beta hydrolase"/>
    <property type="match status" value="1"/>
</dbReference>
<organism evidence="2 3">
    <name type="scientific">Talaromyces proteolyticus</name>
    <dbReference type="NCBI Taxonomy" id="1131652"/>
    <lineage>
        <taxon>Eukaryota</taxon>
        <taxon>Fungi</taxon>
        <taxon>Dikarya</taxon>
        <taxon>Ascomycota</taxon>
        <taxon>Pezizomycotina</taxon>
        <taxon>Eurotiomycetes</taxon>
        <taxon>Eurotiomycetidae</taxon>
        <taxon>Eurotiales</taxon>
        <taxon>Trichocomaceae</taxon>
        <taxon>Talaromyces</taxon>
        <taxon>Talaromyces sect. Bacilispori</taxon>
    </lineage>
</organism>
<evidence type="ECO:0000313" key="3">
    <source>
        <dbReference type="Proteomes" id="UP001201262"/>
    </source>
</evidence>
<dbReference type="Proteomes" id="UP001201262">
    <property type="component" value="Unassembled WGS sequence"/>
</dbReference>
<dbReference type="RefSeq" id="XP_046076395.1">
    <property type="nucleotide sequence ID" value="XM_046222651.1"/>
</dbReference>
<dbReference type="InterPro" id="IPR029058">
    <property type="entry name" value="AB_hydrolase_fold"/>
</dbReference>
<dbReference type="EMBL" id="JAJTJA010000002">
    <property type="protein sequence ID" value="KAH8703377.1"/>
    <property type="molecule type" value="Genomic_DNA"/>
</dbReference>
<dbReference type="SUPFAM" id="SSF53474">
    <property type="entry name" value="alpha/beta-Hydrolases"/>
    <property type="match status" value="1"/>
</dbReference>
<accession>A0AAD4L4F4</accession>
<sequence>MAICSESVDGSPSLCAAEYIAQDRFHRRFILPATADHGELQVSYADVGRTSKQGDDGTNYPTILFIPGMFASRYLSVFMHAIAEKLGVRVLIVDRPGMGHSTDVPLRQRLDIWIELVPLFLAHLQIEHVALASHSAGTIYLLNTLTRCRNILHPNTPLVVLVAPWVDPAHSHIMTMQMVQYLPTSVFGVWHHIPKVVSASGTAFNKISKLLPSSSGVGVADTLPLERNRQRIESDYGLPLELQKELETLIFRSIFSENTVGANSEALQCSRKGPAGLWGDCEDYALFVRKLAELERSRRADECGVNGEKLRISAYFAESDALIGKRGQNYMEDCWKGSGGDEFQDVLKFTTTTISETDHNSVVQSAEVLKQIFISSGGATSASL</sequence>
<dbReference type="GeneID" id="70252937"/>
<protein>
    <submittedName>
        <fullName evidence="2">Alpha/Beta hydrolase protein</fullName>
    </submittedName>
</protein>
<dbReference type="GO" id="GO:0016787">
    <property type="term" value="F:hydrolase activity"/>
    <property type="evidence" value="ECO:0007669"/>
    <property type="project" value="UniProtKB-KW"/>
</dbReference>
<keyword evidence="3" id="KW-1185">Reference proteome</keyword>
<dbReference type="Pfam" id="PF12697">
    <property type="entry name" value="Abhydrolase_6"/>
    <property type="match status" value="1"/>
</dbReference>
<proteinExistence type="predicted"/>
<evidence type="ECO:0000313" key="2">
    <source>
        <dbReference type="EMBL" id="KAH8703377.1"/>
    </source>
</evidence>
<feature type="domain" description="AB hydrolase-1" evidence="1">
    <location>
        <begin position="63"/>
        <end position="172"/>
    </location>
</feature>
<dbReference type="AlphaFoldDB" id="A0AAD4L4F4"/>